<dbReference type="InterPro" id="IPR008532">
    <property type="entry name" value="NFACT_RNA-bd"/>
</dbReference>
<dbReference type="STRING" id="1230905.A0A1G4KCK9"/>
<dbReference type="Pfam" id="PF05670">
    <property type="entry name" value="NFACT-R_1"/>
    <property type="match status" value="1"/>
</dbReference>
<sequence length="203" mass="23560">MVYFYSSQPLETQAPYLLMVGKNKDENDLLIKYGFKEQNMIWFHTDKYSSAHIYLKQPAGEKALEDIPAEVLNDCLQLCKAKSIQGNKMAQCSIICTPWTNLRKSGYMKAGEVSFKSKNRVRRLNCYARDNAVLNRIEKTRLEVEDNVGSFLHTAKKSKNGEYLLEYLEQNSDSLREEEKLRRIVKKQAKKKKAEASEEDDFQ</sequence>
<feature type="domain" description="NFACT RNA-binding" evidence="2">
    <location>
        <begin position="1"/>
        <end position="116"/>
    </location>
</feature>
<organism evidence="3 4">
    <name type="scientific">Lachancea mirantina</name>
    <dbReference type="NCBI Taxonomy" id="1230905"/>
    <lineage>
        <taxon>Eukaryota</taxon>
        <taxon>Fungi</taxon>
        <taxon>Dikarya</taxon>
        <taxon>Ascomycota</taxon>
        <taxon>Saccharomycotina</taxon>
        <taxon>Saccharomycetes</taxon>
        <taxon>Saccharomycetales</taxon>
        <taxon>Saccharomycetaceae</taxon>
        <taxon>Lachancea</taxon>
    </lineage>
</organism>
<dbReference type="PANTHER" id="PTHR13049:SF2">
    <property type="entry name" value="COILED-COIL DOMAIN-CONTAINING PROTEIN 25"/>
    <property type="match status" value="1"/>
</dbReference>
<accession>A0A1G4KCK9</accession>
<reference evidence="3 4" key="1">
    <citation type="submission" date="2016-03" db="EMBL/GenBank/DDBJ databases">
        <authorList>
            <person name="Devillers H."/>
        </authorList>
    </citation>
    <scope>NUCLEOTIDE SEQUENCE [LARGE SCALE GENOMIC DNA]</scope>
    <source>
        <strain evidence="3">CBS 11717</strain>
    </source>
</reference>
<evidence type="ECO:0000256" key="1">
    <source>
        <dbReference type="ARBA" id="ARBA00008998"/>
    </source>
</evidence>
<gene>
    <name evidence="3" type="ORF">LAMI_0G16292G</name>
</gene>
<comment type="similarity">
    <text evidence="1">Belongs to the CCDC25 family.</text>
</comment>
<dbReference type="Proteomes" id="UP000191024">
    <property type="component" value="Chromosome G"/>
</dbReference>
<proteinExistence type="inferred from homology"/>
<evidence type="ECO:0000259" key="2">
    <source>
        <dbReference type="Pfam" id="PF05670"/>
    </source>
</evidence>
<protein>
    <submittedName>
        <fullName evidence="3">LAMI_0G16292g1_1</fullName>
    </submittedName>
</protein>
<dbReference type="PANTHER" id="PTHR13049">
    <property type="entry name" value="DUF814-RELATED"/>
    <property type="match status" value="1"/>
</dbReference>
<keyword evidence="4" id="KW-1185">Reference proteome</keyword>
<dbReference type="OrthoDB" id="200398at2759"/>
<evidence type="ECO:0000313" key="4">
    <source>
        <dbReference type="Proteomes" id="UP000191024"/>
    </source>
</evidence>
<dbReference type="EMBL" id="LT598469">
    <property type="protein sequence ID" value="SCV02147.1"/>
    <property type="molecule type" value="Genomic_DNA"/>
</dbReference>
<dbReference type="AlphaFoldDB" id="A0A1G4KCK9"/>
<dbReference type="InterPro" id="IPR039730">
    <property type="entry name" value="Jlp2/Ccd25"/>
</dbReference>
<evidence type="ECO:0000313" key="3">
    <source>
        <dbReference type="EMBL" id="SCV02147.1"/>
    </source>
</evidence>
<name>A0A1G4KCK9_9SACH</name>